<name>A0A328DU22_9ASTE</name>
<sequence length="201" mass="21534">MAVPARSNGLGEEEDDNGIFVEEEEDGGIIVEEETELKQVVVAVERGDVESLLQCLANLSSIDQPLEDGDTALHLSCLYGKLSCVELLLDKGASLEAKDEDGAIPLHDACAGGFIEIVRLLINRADPECVKRMLETVDMEGDTPLHHAARGEHAHVIKLLLDSGASPTKKNSFGKIPSELVEPDSEAIKVFETAANAMATC</sequence>
<evidence type="ECO:0000313" key="5">
    <source>
        <dbReference type="EMBL" id="RAL48780.1"/>
    </source>
</evidence>
<evidence type="ECO:0000256" key="1">
    <source>
        <dbReference type="ARBA" id="ARBA00005949"/>
    </source>
</evidence>
<dbReference type="GO" id="GO:0016567">
    <property type="term" value="P:protein ubiquitination"/>
    <property type="evidence" value="ECO:0007669"/>
    <property type="project" value="TreeGrafter"/>
</dbReference>
<dbReference type="InterPro" id="IPR051573">
    <property type="entry name" value="Ankyrin-SOCS_box_domain"/>
</dbReference>
<keyword evidence="6" id="KW-1185">Reference proteome</keyword>
<dbReference type="AlphaFoldDB" id="A0A328DU22"/>
<protein>
    <submittedName>
        <fullName evidence="5">Uncharacterized protein</fullName>
    </submittedName>
</protein>
<evidence type="ECO:0000313" key="6">
    <source>
        <dbReference type="Proteomes" id="UP000249390"/>
    </source>
</evidence>
<dbReference type="PROSITE" id="PS50088">
    <property type="entry name" value="ANK_REPEAT"/>
    <property type="match status" value="3"/>
</dbReference>
<organism evidence="5 6">
    <name type="scientific">Cuscuta australis</name>
    <dbReference type="NCBI Taxonomy" id="267555"/>
    <lineage>
        <taxon>Eukaryota</taxon>
        <taxon>Viridiplantae</taxon>
        <taxon>Streptophyta</taxon>
        <taxon>Embryophyta</taxon>
        <taxon>Tracheophyta</taxon>
        <taxon>Spermatophyta</taxon>
        <taxon>Magnoliopsida</taxon>
        <taxon>eudicotyledons</taxon>
        <taxon>Gunneridae</taxon>
        <taxon>Pentapetalae</taxon>
        <taxon>asterids</taxon>
        <taxon>lamiids</taxon>
        <taxon>Solanales</taxon>
        <taxon>Convolvulaceae</taxon>
        <taxon>Cuscuteae</taxon>
        <taxon>Cuscuta</taxon>
        <taxon>Cuscuta subgen. Grammica</taxon>
        <taxon>Cuscuta sect. Cleistogrammica</taxon>
    </lineage>
</organism>
<feature type="repeat" description="ANK" evidence="4">
    <location>
        <begin position="140"/>
        <end position="172"/>
    </location>
</feature>
<dbReference type="InterPro" id="IPR002110">
    <property type="entry name" value="Ankyrin_rpt"/>
</dbReference>
<dbReference type="FunFam" id="1.25.40.20:FF:000316">
    <property type="entry name" value="BRCA1-associated RING domain protein 1"/>
    <property type="match status" value="1"/>
</dbReference>
<comment type="similarity">
    <text evidence="1">Belongs to the ankyrin SOCS box (ASB) family.</text>
</comment>
<gene>
    <name evidence="5" type="ORF">DM860_001100</name>
</gene>
<proteinExistence type="inferred from homology"/>
<dbReference type="GO" id="GO:0045732">
    <property type="term" value="P:positive regulation of protein catabolic process"/>
    <property type="evidence" value="ECO:0007669"/>
    <property type="project" value="TreeGrafter"/>
</dbReference>
<accession>A0A328DU22</accession>
<feature type="repeat" description="ANK" evidence="4">
    <location>
        <begin position="101"/>
        <end position="124"/>
    </location>
</feature>
<keyword evidence="3 4" id="KW-0040">ANK repeat</keyword>
<dbReference type="PANTHER" id="PTHR24136">
    <property type="entry name" value="SOWAH (DROSOPHILA) HOMOLOG"/>
    <property type="match status" value="1"/>
</dbReference>
<keyword evidence="2" id="KW-0677">Repeat</keyword>
<dbReference type="SMART" id="SM00248">
    <property type="entry name" value="ANK"/>
    <property type="match status" value="3"/>
</dbReference>
<dbReference type="PROSITE" id="PS50297">
    <property type="entry name" value="ANK_REP_REGION"/>
    <property type="match status" value="3"/>
</dbReference>
<feature type="repeat" description="ANK" evidence="4">
    <location>
        <begin position="68"/>
        <end position="100"/>
    </location>
</feature>
<dbReference type="Gene3D" id="1.25.40.20">
    <property type="entry name" value="Ankyrin repeat-containing domain"/>
    <property type="match status" value="2"/>
</dbReference>
<dbReference type="Proteomes" id="UP000249390">
    <property type="component" value="Unassembled WGS sequence"/>
</dbReference>
<reference evidence="5 6" key="1">
    <citation type="submission" date="2018-06" db="EMBL/GenBank/DDBJ databases">
        <title>The Genome of Cuscuta australis (Dodder) Provides Insight into the Evolution of Plant Parasitism.</title>
        <authorList>
            <person name="Liu H."/>
        </authorList>
    </citation>
    <scope>NUCLEOTIDE SEQUENCE [LARGE SCALE GENOMIC DNA]</scope>
    <source>
        <strain evidence="6">cv. Yunnan</strain>
        <tissue evidence="5">Vines</tissue>
    </source>
</reference>
<dbReference type="PANTHER" id="PTHR24136:SF15">
    <property type="entry name" value="ANK_REP_REGION DOMAIN-CONTAINING PROTEIN"/>
    <property type="match status" value="1"/>
</dbReference>
<dbReference type="Pfam" id="PF12796">
    <property type="entry name" value="Ank_2"/>
    <property type="match status" value="1"/>
</dbReference>
<dbReference type="Pfam" id="PF00023">
    <property type="entry name" value="Ank"/>
    <property type="match status" value="1"/>
</dbReference>
<comment type="caution">
    <text evidence="5">The sequence shown here is derived from an EMBL/GenBank/DDBJ whole genome shotgun (WGS) entry which is preliminary data.</text>
</comment>
<dbReference type="SUPFAM" id="SSF48403">
    <property type="entry name" value="Ankyrin repeat"/>
    <property type="match status" value="1"/>
</dbReference>
<evidence type="ECO:0000256" key="2">
    <source>
        <dbReference type="ARBA" id="ARBA00022737"/>
    </source>
</evidence>
<dbReference type="EMBL" id="NQVE01000097">
    <property type="protein sequence ID" value="RAL48780.1"/>
    <property type="molecule type" value="Genomic_DNA"/>
</dbReference>
<evidence type="ECO:0000256" key="3">
    <source>
        <dbReference type="ARBA" id="ARBA00023043"/>
    </source>
</evidence>
<dbReference type="InterPro" id="IPR036770">
    <property type="entry name" value="Ankyrin_rpt-contain_sf"/>
</dbReference>
<evidence type="ECO:0000256" key="4">
    <source>
        <dbReference type="PROSITE-ProRule" id="PRU00023"/>
    </source>
</evidence>